<reference evidence="7 8" key="1">
    <citation type="submission" date="2013-03" db="EMBL/GenBank/DDBJ databases">
        <title>The Genome Sequence of Cladophialophora carrionii CBS 160.54.</title>
        <authorList>
            <consortium name="The Broad Institute Genomics Platform"/>
            <person name="Cuomo C."/>
            <person name="de Hoog S."/>
            <person name="Gorbushina A."/>
            <person name="Walker B."/>
            <person name="Young S.K."/>
            <person name="Zeng Q."/>
            <person name="Gargeya S."/>
            <person name="Fitzgerald M."/>
            <person name="Haas B."/>
            <person name="Abouelleil A."/>
            <person name="Allen A.W."/>
            <person name="Alvarado L."/>
            <person name="Arachchi H.M."/>
            <person name="Berlin A.M."/>
            <person name="Chapman S.B."/>
            <person name="Gainer-Dewar J."/>
            <person name="Goldberg J."/>
            <person name="Griggs A."/>
            <person name="Gujja S."/>
            <person name="Hansen M."/>
            <person name="Howarth C."/>
            <person name="Imamovic A."/>
            <person name="Ireland A."/>
            <person name="Larimer J."/>
            <person name="McCowan C."/>
            <person name="Murphy C."/>
            <person name="Pearson M."/>
            <person name="Poon T.W."/>
            <person name="Priest M."/>
            <person name="Roberts A."/>
            <person name="Saif S."/>
            <person name="Shea T."/>
            <person name="Sisk P."/>
            <person name="Sykes S."/>
            <person name="Wortman J."/>
            <person name="Nusbaum C."/>
            <person name="Birren B."/>
        </authorList>
    </citation>
    <scope>NUCLEOTIDE SEQUENCE [LARGE SCALE GENOMIC DNA]</scope>
    <source>
        <strain evidence="7 8">CBS 160.54</strain>
    </source>
</reference>
<dbReference type="GO" id="GO:0015940">
    <property type="term" value="P:pantothenate biosynthetic process"/>
    <property type="evidence" value="ECO:0007669"/>
    <property type="project" value="InterPro"/>
</dbReference>
<comment type="catalytic activity">
    <reaction evidence="4">
        <text>(R)-pantoate + NADP(+) = 2-dehydropantoate + NADPH + H(+)</text>
        <dbReference type="Rhea" id="RHEA:16233"/>
        <dbReference type="ChEBI" id="CHEBI:11561"/>
        <dbReference type="ChEBI" id="CHEBI:15378"/>
        <dbReference type="ChEBI" id="CHEBI:15980"/>
        <dbReference type="ChEBI" id="CHEBI:57783"/>
        <dbReference type="ChEBI" id="CHEBI:58349"/>
        <dbReference type="EC" id="1.1.1.169"/>
    </reaction>
</comment>
<feature type="domain" description="Ketopantoate reductase C-terminal" evidence="6">
    <location>
        <begin position="193"/>
        <end position="321"/>
    </location>
</feature>
<evidence type="ECO:0000256" key="1">
    <source>
        <dbReference type="ARBA" id="ARBA00007870"/>
    </source>
</evidence>
<sequence length="343" mass="37595">MNDPPHVLLFGAGSIGSVCLYQFQRAGCRVTAVCRSNYDAVKRDGFSLKSLRFGDVQFRPDIVVRSGEECATDTGYDFVFVTTKCFPGSKPSLSELIRPYVRGRPHTAIVLAQNGVAIEDEVAEAFPENPLLSCVVYLPAYQKEHGVIEYPEMLNLLEIGTFPANSPGSHKAAAVRLADLVVAGGGNAEVHDNIQIARWSKILMNCSWNPICALALCSDGDFLNSAAPYAWELGWGVMKEIVELAQTIGIPNVDEQVAEQKAMIAKTRAATNAGRENSMVQDVKQGKLFEVEAIVGNTVRLGRQHKVKMPLTEMLYALAKARFDALVREKYTRSLNERNLATA</sequence>
<evidence type="ECO:0000259" key="5">
    <source>
        <dbReference type="Pfam" id="PF02558"/>
    </source>
</evidence>
<dbReference type="VEuPathDB" id="FungiDB:G647_08223"/>
<evidence type="ECO:0000256" key="2">
    <source>
        <dbReference type="ARBA" id="ARBA00022857"/>
    </source>
</evidence>
<name>V9CZV5_9EURO</name>
<gene>
    <name evidence="7" type="ORF">G647_08223</name>
</gene>
<dbReference type="Proteomes" id="UP000030678">
    <property type="component" value="Unassembled WGS sequence"/>
</dbReference>
<protein>
    <recommendedName>
        <fullName evidence="4">2-dehydropantoate 2-reductase</fullName>
        <ecNumber evidence="4">1.1.1.169</ecNumber>
    </recommendedName>
    <alternativeName>
        <fullName evidence="4">Ketopantoate reductase</fullName>
    </alternativeName>
</protein>
<evidence type="ECO:0000313" key="8">
    <source>
        <dbReference type="Proteomes" id="UP000030678"/>
    </source>
</evidence>
<dbReference type="Gene3D" id="3.40.50.720">
    <property type="entry name" value="NAD(P)-binding Rossmann-like Domain"/>
    <property type="match status" value="1"/>
</dbReference>
<organism evidence="7 8">
    <name type="scientific">Cladophialophora carrionii CBS 160.54</name>
    <dbReference type="NCBI Taxonomy" id="1279043"/>
    <lineage>
        <taxon>Eukaryota</taxon>
        <taxon>Fungi</taxon>
        <taxon>Dikarya</taxon>
        <taxon>Ascomycota</taxon>
        <taxon>Pezizomycotina</taxon>
        <taxon>Eurotiomycetes</taxon>
        <taxon>Chaetothyriomycetidae</taxon>
        <taxon>Chaetothyriales</taxon>
        <taxon>Herpotrichiellaceae</taxon>
        <taxon>Cladophialophora</taxon>
    </lineage>
</organism>
<feature type="domain" description="Ketopantoate reductase N-terminal" evidence="5">
    <location>
        <begin position="8"/>
        <end position="155"/>
    </location>
</feature>
<dbReference type="SUPFAM" id="SSF48179">
    <property type="entry name" value="6-phosphogluconate dehydrogenase C-terminal domain-like"/>
    <property type="match status" value="1"/>
</dbReference>
<dbReference type="SUPFAM" id="SSF51735">
    <property type="entry name" value="NAD(P)-binding Rossmann-fold domains"/>
    <property type="match status" value="1"/>
</dbReference>
<dbReference type="Gene3D" id="1.10.1040.10">
    <property type="entry name" value="N-(1-d-carboxylethyl)-l-norvaline Dehydrogenase, domain 2"/>
    <property type="match status" value="1"/>
</dbReference>
<proteinExistence type="inferred from homology"/>
<dbReference type="InterPro" id="IPR013328">
    <property type="entry name" value="6PGD_dom2"/>
</dbReference>
<keyword evidence="2 4" id="KW-0521">NADP</keyword>
<dbReference type="FunFam" id="1.10.1040.10:FF:000017">
    <property type="entry name" value="2-dehydropantoate 2-reductase"/>
    <property type="match status" value="1"/>
</dbReference>
<dbReference type="EMBL" id="KB822708">
    <property type="protein sequence ID" value="ETI20189.1"/>
    <property type="molecule type" value="Genomic_DNA"/>
</dbReference>
<evidence type="ECO:0000256" key="3">
    <source>
        <dbReference type="ARBA" id="ARBA00023002"/>
    </source>
</evidence>
<dbReference type="Pfam" id="PF08546">
    <property type="entry name" value="ApbA_C"/>
    <property type="match status" value="1"/>
</dbReference>
<dbReference type="InterPro" id="IPR036291">
    <property type="entry name" value="NAD(P)-bd_dom_sf"/>
</dbReference>
<accession>V9CZV5</accession>
<evidence type="ECO:0000313" key="7">
    <source>
        <dbReference type="EMBL" id="ETI20189.1"/>
    </source>
</evidence>
<keyword evidence="3 4" id="KW-0560">Oxidoreductase</keyword>
<dbReference type="GeneID" id="19986716"/>
<dbReference type="InterPro" id="IPR051402">
    <property type="entry name" value="KPR-Related"/>
</dbReference>
<dbReference type="RefSeq" id="XP_008730757.1">
    <property type="nucleotide sequence ID" value="XM_008732535.1"/>
</dbReference>
<dbReference type="EC" id="1.1.1.169" evidence="4"/>
<dbReference type="InterPro" id="IPR008927">
    <property type="entry name" value="6-PGluconate_DH-like_C_sf"/>
</dbReference>
<dbReference type="Pfam" id="PF02558">
    <property type="entry name" value="ApbA"/>
    <property type="match status" value="1"/>
</dbReference>
<dbReference type="GO" id="GO:0005737">
    <property type="term" value="C:cytoplasm"/>
    <property type="evidence" value="ECO:0007669"/>
    <property type="project" value="TreeGrafter"/>
</dbReference>
<dbReference type="NCBIfam" id="TIGR00745">
    <property type="entry name" value="apbA_panE"/>
    <property type="match status" value="1"/>
</dbReference>
<evidence type="ECO:0000259" key="6">
    <source>
        <dbReference type="Pfam" id="PF08546"/>
    </source>
</evidence>
<evidence type="ECO:0000256" key="4">
    <source>
        <dbReference type="RuleBase" id="RU362068"/>
    </source>
</evidence>
<dbReference type="AlphaFoldDB" id="V9CZV5"/>
<dbReference type="GO" id="GO:0008677">
    <property type="term" value="F:2-dehydropantoate 2-reductase activity"/>
    <property type="evidence" value="ECO:0007669"/>
    <property type="project" value="UniProtKB-EC"/>
</dbReference>
<dbReference type="InterPro" id="IPR003710">
    <property type="entry name" value="ApbA"/>
</dbReference>
<comment type="similarity">
    <text evidence="1 4">Belongs to the ketopantoate reductase family.</text>
</comment>
<comment type="function">
    <text evidence="4">Catalyzes the NADPH-dependent reduction of ketopantoate into pantoic acid.</text>
</comment>
<dbReference type="InterPro" id="IPR013752">
    <property type="entry name" value="KPA_reductase"/>
</dbReference>
<dbReference type="HOGENOM" id="CLU_031468_2_0_1"/>
<dbReference type="PANTHER" id="PTHR21708">
    <property type="entry name" value="PROBABLE 2-DEHYDROPANTOATE 2-REDUCTASE"/>
    <property type="match status" value="1"/>
</dbReference>
<dbReference type="PANTHER" id="PTHR21708:SF30">
    <property type="entry name" value="2-DEHYDROPANTOATE 2-REDUCTASE-RELATED"/>
    <property type="match status" value="1"/>
</dbReference>
<dbReference type="OrthoDB" id="2147163at2759"/>
<dbReference type="InterPro" id="IPR013332">
    <property type="entry name" value="KPR_N"/>
</dbReference>